<dbReference type="InterPro" id="IPR000223">
    <property type="entry name" value="Pept_S26A_signal_pept_1"/>
</dbReference>
<dbReference type="Pfam" id="PF10502">
    <property type="entry name" value="Peptidase_S26"/>
    <property type="match status" value="1"/>
</dbReference>
<dbReference type="InterPro" id="IPR019756">
    <property type="entry name" value="Pept_S26A_signal_pept_1_Ser-AS"/>
</dbReference>
<comment type="caution">
    <text evidence="9">Lacks conserved residue(s) required for the propagation of feature annotation.</text>
</comment>
<dbReference type="GO" id="GO:0009003">
    <property type="term" value="F:signal peptidase activity"/>
    <property type="evidence" value="ECO:0007669"/>
    <property type="project" value="UniProtKB-EC"/>
</dbReference>
<dbReference type="GO" id="GO:0004252">
    <property type="term" value="F:serine-type endopeptidase activity"/>
    <property type="evidence" value="ECO:0007669"/>
    <property type="project" value="InterPro"/>
</dbReference>
<evidence type="ECO:0000256" key="8">
    <source>
        <dbReference type="RuleBase" id="RU003993"/>
    </source>
</evidence>
<evidence type="ECO:0000256" key="4">
    <source>
        <dbReference type="ARBA" id="ARBA00019232"/>
    </source>
</evidence>
<dbReference type="PROSITE" id="PS00760">
    <property type="entry name" value="SPASE_I_2"/>
    <property type="match status" value="1"/>
</dbReference>
<evidence type="ECO:0000313" key="12">
    <source>
        <dbReference type="Proteomes" id="UP000249061"/>
    </source>
</evidence>
<evidence type="ECO:0000256" key="2">
    <source>
        <dbReference type="ARBA" id="ARBA00009370"/>
    </source>
</evidence>
<dbReference type="CDD" id="cd06530">
    <property type="entry name" value="S26_SPase_I"/>
    <property type="match status" value="1"/>
</dbReference>
<evidence type="ECO:0000256" key="9">
    <source>
        <dbReference type="RuleBase" id="RU362042"/>
    </source>
</evidence>
<feature type="active site" evidence="7">
    <location>
        <position position="195"/>
    </location>
</feature>
<evidence type="ECO:0000256" key="3">
    <source>
        <dbReference type="ARBA" id="ARBA00013208"/>
    </source>
</evidence>
<evidence type="ECO:0000256" key="5">
    <source>
        <dbReference type="ARBA" id="ARBA00022670"/>
    </source>
</evidence>
<evidence type="ECO:0000313" key="11">
    <source>
        <dbReference type="EMBL" id="PZR16099.1"/>
    </source>
</evidence>
<reference evidence="11 12" key="1">
    <citation type="submission" date="2017-08" db="EMBL/GenBank/DDBJ databases">
        <title>Infants hospitalized years apart are colonized by the same room-sourced microbial strains.</title>
        <authorList>
            <person name="Brooks B."/>
            <person name="Olm M.R."/>
            <person name="Firek B.A."/>
            <person name="Baker R."/>
            <person name="Thomas B.C."/>
            <person name="Morowitz M.J."/>
            <person name="Banfield J.F."/>
        </authorList>
    </citation>
    <scope>NUCLEOTIDE SEQUENCE [LARGE SCALE GENOMIC DNA]</scope>
    <source>
        <strain evidence="11">S2_003_000_R2_14</strain>
    </source>
</reference>
<keyword evidence="8" id="KW-0472">Membrane</keyword>
<dbReference type="EC" id="3.4.21.89" evidence="3 8"/>
<dbReference type="PROSITE" id="PS00501">
    <property type="entry name" value="SPASE_I_1"/>
    <property type="match status" value="1"/>
</dbReference>
<feature type="active site" evidence="7">
    <location>
        <position position="251"/>
    </location>
</feature>
<gene>
    <name evidence="11" type="primary">lepB</name>
    <name evidence="11" type="ORF">DI536_07340</name>
</gene>
<dbReference type="InterPro" id="IPR019757">
    <property type="entry name" value="Pept_S26A_signal_pept_1_Lys-AS"/>
</dbReference>
<dbReference type="InterPro" id="IPR036286">
    <property type="entry name" value="LexA/Signal_pep-like_sf"/>
</dbReference>
<dbReference type="Proteomes" id="UP000249061">
    <property type="component" value="Unassembled WGS sequence"/>
</dbReference>
<dbReference type="PRINTS" id="PR00727">
    <property type="entry name" value="LEADERPTASE"/>
</dbReference>
<dbReference type="NCBIfam" id="TIGR02227">
    <property type="entry name" value="sigpep_I_bact"/>
    <property type="match status" value="1"/>
</dbReference>
<dbReference type="GO" id="GO:0016020">
    <property type="term" value="C:membrane"/>
    <property type="evidence" value="ECO:0007669"/>
    <property type="project" value="UniProtKB-SubCell"/>
</dbReference>
<keyword evidence="6 8" id="KW-0378">Hydrolase</keyword>
<name>A0A2W5TKI6_9BACT</name>
<feature type="transmembrane region" description="Helical" evidence="8">
    <location>
        <begin position="31"/>
        <end position="59"/>
    </location>
</feature>
<protein>
    <recommendedName>
        <fullName evidence="4 8">Signal peptidase I</fullName>
        <ecNumber evidence="3 8">3.4.21.89</ecNumber>
    </recommendedName>
</protein>
<keyword evidence="8" id="KW-1133">Transmembrane helix</keyword>
<dbReference type="SUPFAM" id="SSF51306">
    <property type="entry name" value="LexA/Signal peptidase"/>
    <property type="match status" value="1"/>
</dbReference>
<comment type="similarity">
    <text evidence="2 9">Belongs to the peptidase S26 family.</text>
</comment>
<feature type="domain" description="Peptidase S26" evidence="10">
    <location>
        <begin position="171"/>
        <end position="397"/>
    </location>
</feature>
<dbReference type="InterPro" id="IPR019533">
    <property type="entry name" value="Peptidase_S26"/>
</dbReference>
<dbReference type="AlphaFoldDB" id="A0A2W5TKI6"/>
<dbReference type="EMBL" id="QFQP01000004">
    <property type="protein sequence ID" value="PZR16099.1"/>
    <property type="molecule type" value="Genomic_DNA"/>
</dbReference>
<comment type="subcellular location">
    <subcellularLocation>
        <location evidence="9">Membrane</location>
        <topology evidence="9">Single-pass type II membrane protein</topology>
    </subcellularLocation>
</comment>
<accession>A0A2W5TKI6</accession>
<comment type="catalytic activity">
    <reaction evidence="1 8">
        <text>Cleavage of hydrophobic, N-terminal signal or leader sequences from secreted and periplasmic proteins.</text>
        <dbReference type="EC" id="3.4.21.89"/>
    </reaction>
</comment>
<organism evidence="11 12">
    <name type="scientific">Archangium gephyra</name>
    <dbReference type="NCBI Taxonomy" id="48"/>
    <lineage>
        <taxon>Bacteria</taxon>
        <taxon>Pseudomonadati</taxon>
        <taxon>Myxococcota</taxon>
        <taxon>Myxococcia</taxon>
        <taxon>Myxococcales</taxon>
        <taxon>Cystobacterineae</taxon>
        <taxon>Archangiaceae</taxon>
        <taxon>Archangium</taxon>
    </lineage>
</organism>
<evidence type="ECO:0000259" key="10">
    <source>
        <dbReference type="Pfam" id="PF10502"/>
    </source>
</evidence>
<dbReference type="InterPro" id="IPR019758">
    <property type="entry name" value="Pept_S26A_signal_pept_1_CS"/>
</dbReference>
<dbReference type="Gene3D" id="2.10.109.10">
    <property type="entry name" value="Umud Fragment, subunit A"/>
    <property type="match status" value="1"/>
</dbReference>
<keyword evidence="5 8" id="KW-0645">Protease</keyword>
<keyword evidence="8" id="KW-0812">Transmembrane</keyword>
<feature type="transmembrane region" description="Helical" evidence="8">
    <location>
        <begin position="65"/>
        <end position="84"/>
    </location>
</feature>
<proteinExistence type="inferred from homology"/>
<comment type="caution">
    <text evidence="11">The sequence shown here is derived from an EMBL/GenBank/DDBJ whole genome shotgun (WGS) entry which is preliminary data.</text>
</comment>
<dbReference type="PROSITE" id="PS00761">
    <property type="entry name" value="SPASE_I_3"/>
    <property type="match status" value="1"/>
</dbReference>
<dbReference type="GO" id="GO:0006465">
    <property type="term" value="P:signal peptide processing"/>
    <property type="evidence" value="ECO:0007669"/>
    <property type="project" value="InterPro"/>
</dbReference>
<dbReference type="PANTHER" id="PTHR43390">
    <property type="entry name" value="SIGNAL PEPTIDASE I"/>
    <property type="match status" value="1"/>
</dbReference>
<evidence type="ECO:0000256" key="6">
    <source>
        <dbReference type="ARBA" id="ARBA00022801"/>
    </source>
</evidence>
<evidence type="ECO:0000256" key="7">
    <source>
        <dbReference type="PIRSR" id="PIRSR600223-1"/>
    </source>
</evidence>
<dbReference type="PANTHER" id="PTHR43390:SF1">
    <property type="entry name" value="CHLOROPLAST PROCESSING PEPTIDASE"/>
    <property type="match status" value="1"/>
</dbReference>
<evidence type="ECO:0000256" key="1">
    <source>
        <dbReference type="ARBA" id="ARBA00000677"/>
    </source>
</evidence>
<sequence length="433" mass="48671">MALGNLVLAKLTPEEAKTVNKWRWHDRLVSLWAPVTVLALVFVVYLTIVETAVCSYLWLRPPMQGLGLLCFVWWLVLLVMRTPLAKKWNQPRAARYVAEEHLADAQALVKKGGTKVKEKALNEVVDAAVATVRTFGKSADEIAAATRQLITATEKNLKEFRSGMLDAGGGFVRALAIALAFRAVLLDPFKIPSGSMIPTLELGDQIFVNKFIYGVRLPFTNYVPFVIVRPPRRGDVIVFNNPMNPDVDYIKRVVGVPGDELAFTDEGVEIAGRLQPRVVENERYPHWEHDEVQVTSVPTLRYWVSTWFTDDWYERKETLYREEFDGVPHLILDTPEQRRARLNEMLETRVTVPAGHVFVMGDNRNNSVDSRFGLGGPRGFAFVPYGNIKGKATAIWFSLGHGGFLSSVFGGTGVRYDRFFTPVTMCGDEAPRK</sequence>